<dbReference type="Gene3D" id="3.60.10.10">
    <property type="entry name" value="Endonuclease/exonuclease/phosphatase"/>
    <property type="match status" value="1"/>
</dbReference>
<dbReference type="InterPro" id="IPR036691">
    <property type="entry name" value="Endo/exonu/phosph_ase_sf"/>
</dbReference>
<sequence length="211" mass="23837">MALIATLVSLLVCWDCGPSNYLWTHYTGSSDIHTNLKNHGNKGTYSMTFTTEKQSPVLPEQDISLSPVLPRDLPKLQSFMLLYDHFTCSFNRVTNVVSRQQKTESKENVKQRMLIVLLLLLSGNVQPNPGPEPQCAKTPSDFKSLSGLKHIHLNVCSLLNKMDEVRIWVTSTGADIVIISETWLTKSVTNEDINIDGFNVYRMDRPKKEVE</sequence>
<accession>A0A1A8AW44</accession>
<feature type="chain" id="PRO_5008366102" evidence="1">
    <location>
        <begin position="20"/>
        <end position="211"/>
    </location>
</feature>
<feature type="signal peptide" evidence="1">
    <location>
        <begin position="1"/>
        <end position="19"/>
    </location>
</feature>
<evidence type="ECO:0000256" key="1">
    <source>
        <dbReference type="SAM" id="SignalP"/>
    </source>
</evidence>
<proteinExistence type="predicted"/>
<evidence type="ECO:0000313" key="2">
    <source>
        <dbReference type="EMBL" id="SBP59249.1"/>
    </source>
</evidence>
<keyword evidence="1" id="KW-0732">Signal</keyword>
<protein>
    <submittedName>
        <fullName evidence="2">Uncharacterized protein</fullName>
    </submittedName>
</protein>
<name>A0A1A8AW44_NOTFU</name>
<reference evidence="2" key="1">
    <citation type="submission" date="2016-05" db="EMBL/GenBank/DDBJ databases">
        <authorList>
            <person name="Lavstsen T."/>
            <person name="Jespersen J.S."/>
        </authorList>
    </citation>
    <scope>NUCLEOTIDE SEQUENCE</scope>
    <source>
        <tissue evidence="2">Brain</tissue>
    </source>
</reference>
<gene>
    <name evidence="2" type="primary">Nfu_g_1_017379</name>
</gene>
<reference evidence="2" key="2">
    <citation type="submission" date="2016-06" db="EMBL/GenBank/DDBJ databases">
        <title>The genome of a short-lived fish provides insights into sex chromosome evolution and the genetic control of aging.</title>
        <authorList>
            <person name="Reichwald K."/>
            <person name="Felder M."/>
            <person name="Petzold A."/>
            <person name="Koch P."/>
            <person name="Groth M."/>
            <person name="Platzer M."/>
        </authorList>
    </citation>
    <scope>NUCLEOTIDE SEQUENCE</scope>
    <source>
        <tissue evidence="2">Brain</tissue>
    </source>
</reference>
<dbReference type="EMBL" id="HADY01020764">
    <property type="protein sequence ID" value="SBP59249.1"/>
    <property type="molecule type" value="Transcribed_RNA"/>
</dbReference>
<dbReference type="AlphaFoldDB" id="A0A1A8AW44"/>
<organism evidence="2">
    <name type="scientific">Nothobranchius furzeri</name>
    <name type="common">Turquoise killifish</name>
    <dbReference type="NCBI Taxonomy" id="105023"/>
    <lineage>
        <taxon>Eukaryota</taxon>
        <taxon>Metazoa</taxon>
        <taxon>Chordata</taxon>
        <taxon>Craniata</taxon>
        <taxon>Vertebrata</taxon>
        <taxon>Euteleostomi</taxon>
        <taxon>Actinopterygii</taxon>
        <taxon>Neopterygii</taxon>
        <taxon>Teleostei</taxon>
        <taxon>Neoteleostei</taxon>
        <taxon>Acanthomorphata</taxon>
        <taxon>Ovalentaria</taxon>
        <taxon>Atherinomorphae</taxon>
        <taxon>Cyprinodontiformes</taxon>
        <taxon>Nothobranchiidae</taxon>
        <taxon>Nothobranchius</taxon>
    </lineage>
</organism>